<evidence type="ECO:0000256" key="3">
    <source>
        <dbReference type="ARBA" id="ARBA00022723"/>
    </source>
</evidence>
<organism evidence="12 13">
    <name type="scientific">Mycena albidolilacea</name>
    <dbReference type="NCBI Taxonomy" id="1033008"/>
    <lineage>
        <taxon>Eukaryota</taxon>
        <taxon>Fungi</taxon>
        <taxon>Dikarya</taxon>
        <taxon>Basidiomycota</taxon>
        <taxon>Agaricomycotina</taxon>
        <taxon>Agaricomycetes</taxon>
        <taxon>Agaricomycetidae</taxon>
        <taxon>Agaricales</taxon>
        <taxon>Marasmiineae</taxon>
        <taxon>Mycenaceae</taxon>
        <taxon>Mycena</taxon>
    </lineage>
</organism>
<dbReference type="CDD" id="cd16454">
    <property type="entry name" value="RING-H2_PA-TM-RING"/>
    <property type="match status" value="1"/>
</dbReference>
<proteinExistence type="predicted"/>
<dbReference type="PANTHER" id="PTHR47168:SF1">
    <property type="entry name" value="OS02G0798600 PROTEIN"/>
    <property type="match status" value="1"/>
</dbReference>
<keyword evidence="6 10" id="KW-1133">Transmembrane helix</keyword>
<dbReference type="Pfam" id="PF13639">
    <property type="entry name" value="zf-RING_2"/>
    <property type="match status" value="1"/>
</dbReference>
<evidence type="ECO:0000259" key="11">
    <source>
        <dbReference type="PROSITE" id="PS50089"/>
    </source>
</evidence>
<evidence type="ECO:0000256" key="6">
    <source>
        <dbReference type="ARBA" id="ARBA00022989"/>
    </source>
</evidence>
<dbReference type="SUPFAM" id="SSF57850">
    <property type="entry name" value="RING/U-box"/>
    <property type="match status" value="1"/>
</dbReference>
<protein>
    <recommendedName>
        <fullName evidence="11">RING-type domain-containing protein</fullName>
    </recommendedName>
</protein>
<comment type="caution">
    <text evidence="12">The sequence shown here is derived from an EMBL/GenBank/DDBJ whole genome shotgun (WGS) entry which is preliminary data.</text>
</comment>
<sequence length="282" mass="30618">MPPPAPSHYATLDATGTPSSPNTAVAMIVLYAVTGCVSVLFCIIIVSGAIKAIRHPERYGPRRNRDGGNGWSQTRAGGLARAIVETFPVVKFGTSTQESRETQAENSKSPLPDTTAPQSPPAQSTSQALSEKNSPGTGAEPRPDITDTIPAGIGRETCPICIVDFEDGDDLRVLPCDGAHRFHQSCVDPWLLELSTACPLCRHDFIALENMISGGSEAQEDDTDFEHNRRTSRLHRFSRYLRFARHGHDEDVGEPTRLSIATRPSIGATTTESDTQLVRREI</sequence>
<feature type="compositionally biased region" description="Polar residues" evidence="9">
    <location>
        <begin position="115"/>
        <end position="136"/>
    </location>
</feature>
<dbReference type="InterPro" id="IPR051653">
    <property type="entry name" value="E3_ligase_sorting_rcpt"/>
</dbReference>
<feature type="region of interest" description="Disordered" evidence="9">
    <location>
        <begin position="94"/>
        <end position="151"/>
    </location>
</feature>
<dbReference type="InterPro" id="IPR013083">
    <property type="entry name" value="Znf_RING/FYVE/PHD"/>
</dbReference>
<evidence type="ECO:0000256" key="8">
    <source>
        <dbReference type="PROSITE-ProRule" id="PRU00175"/>
    </source>
</evidence>
<keyword evidence="5" id="KW-0862">Zinc</keyword>
<evidence type="ECO:0000256" key="5">
    <source>
        <dbReference type="ARBA" id="ARBA00022833"/>
    </source>
</evidence>
<dbReference type="GO" id="GO:0008270">
    <property type="term" value="F:zinc ion binding"/>
    <property type="evidence" value="ECO:0007669"/>
    <property type="project" value="UniProtKB-KW"/>
</dbReference>
<evidence type="ECO:0000313" key="13">
    <source>
        <dbReference type="Proteomes" id="UP001218218"/>
    </source>
</evidence>
<dbReference type="GO" id="GO:0016020">
    <property type="term" value="C:membrane"/>
    <property type="evidence" value="ECO:0007669"/>
    <property type="project" value="UniProtKB-SubCell"/>
</dbReference>
<dbReference type="AlphaFoldDB" id="A0AAD7A0Q5"/>
<feature type="transmembrane region" description="Helical" evidence="10">
    <location>
        <begin position="28"/>
        <end position="53"/>
    </location>
</feature>
<name>A0AAD7A0Q5_9AGAR</name>
<gene>
    <name evidence="12" type="ORF">DFH08DRAFT_1080648</name>
</gene>
<dbReference type="EMBL" id="JARIHO010000020">
    <property type="protein sequence ID" value="KAJ7346642.1"/>
    <property type="molecule type" value="Genomic_DNA"/>
</dbReference>
<comment type="subcellular location">
    <subcellularLocation>
        <location evidence="1">Membrane</location>
        <topology evidence="1">Single-pass membrane protein</topology>
    </subcellularLocation>
</comment>
<dbReference type="PROSITE" id="PS50089">
    <property type="entry name" value="ZF_RING_2"/>
    <property type="match status" value="1"/>
</dbReference>
<dbReference type="PANTHER" id="PTHR47168">
    <property type="entry name" value="RING ZINC FINGER DOMAIN SUPERFAMILY PROTEIN-RELATED"/>
    <property type="match status" value="1"/>
</dbReference>
<evidence type="ECO:0000256" key="4">
    <source>
        <dbReference type="ARBA" id="ARBA00022771"/>
    </source>
</evidence>
<evidence type="ECO:0000256" key="10">
    <source>
        <dbReference type="SAM" id="Phobius"/>
    </source>
</evidence>
<reference evidence="12" key="1">
    <citation type="submission" date="2023-03" db="EMBL/GenBank/DDBJ databases">
        <title>Massive genome expansion in bonnet fungi (Mycena s.s.) driven by repeated elements and novel gene families across ecological guilds.</title>
        <authorList>
            <consortium name="Lawrence Berkeley National Laboratory"/>
            <person name="Harder C.B."/>
            <person name="Miyauchi S."/>
            <person name="Viragh M."/>
            <person name="Kuo A."/>
            <person name="Thoen E."/>
            <person name="Andreopoulos B."/>
            <person name="Lu D."/>
            <person name="Skrede I."/>
            <person name="Drula E."/>
            <person name="Henrissat B."/>
            <person name="Morin E."/>
            <person name="Kohler A."/>
            <person name="Barry K."/>
            <person name="LaButti K."/>
            <person name="Morin E."/>
            <person name="Salamov A."/>
            <person name="Lipzen A."/>
            <person name="Mereny Z."/>
            <person name="Hegedus B."/>
            <person name="Baldrian P."/>
            <person name="Stursova M."/>
            <person name="Weitz H."/>
            <person name="Taylor A."/>
            <person name="Grigoriev I.V."/>
            <person name="Nagy L.G."/>
            <person name="Martin F."/>
            <person name="Kauserud H."/>
        </authorList>
    </citation>
    <scope>NUCLEOTIDE SEQUENCE</scope>
    <source>
        <strain evidence="12">CBHHK002</strain>
    </source>
</reference>
<dbReference type="Proteomes" id="UP001218218">
    <property type="component" value="Unassembled WGS sequence"/>
</dbReference>
<keyword evidence="13" id="KW-1185">Reference proteome</keyword>
<keyword evidence="3" id="KW-0479">Metal-binding</keyword>
<keyword evidence="7 10" id="KW-0472">Membrane</keyword>
<dbReference type="Gene3D" id="3.30.40.10">
    <property type="entry name" value="Zinc/RING finger domain, C3HC4 (zinc finger)"/>
    <property type="match status" value="1"/>
</dbReference>
<feature type="domain" description="RING-type" evidence="11">
    <location>
        <begin position="158"/>
        <end position="202"/>
    </location>
</feature>
<dbReference type="InterPro" id="IPR001841">
    <property type="entry name" value="Znf_RING"/>
</dbReference>
<accession>A0AAD7A0Q5</accession>
<evidence type="ECO:0000256" key="9">
    <source>
        <dbReference type="SAM" id="MobiDB-lite"/>
    </source>
</evidence>
<evidence type="ECO:0000313" key="12">
    <source>
        <dbReference type="EMBL" id="KAJ7346642.1"/>
    </source>
</evidence>
<keyword evidence="2 10" id="KW-0812">Transmembrane</keyword>
<evidence type="ECO:0000256" key="7">
    <source>
        <dbReference type="ARBA" id="ARBA00023136"/>
    </source>
</evidence>
<evidence type="ECO:0000256" key="1">
    <source>
        <dbReference type="ARBA" id="ARBA00004167"/>
    </source>
</evidence>
<evidence type="ECO:0000256" key="2">
    <source>
        <dbReference type="ARBA" id="ARBA00022692"/>
    </source>
</evidence>
<keyword evidence="4 8" id="KW-0863">Zinc-finger</keyword>